<dbReference type="RefSeq" id="WP_069780585.1">
    <property type="nucleotide sequence ID" value="NZ_CP017248.1"/>
</dbReference>
<gene>
    <name evidence="1" type="ORF">BFF78_25905</name>
</gene>
<organism evidence="1 2">
    <name type="scientific">Streptomyces fodineus</name>
    <dbReference type="NCBI Taxonomy" id="1904616"/>
    <lineage>
        <taxon>Bacteria</taxon>
        <taxon>Bacillati</taxon>
        <taxon>Actinomycetota</taxon>
        <taxon>Actinomycetes</taxon>
        <taxon>Kitasatosporales</taxon>
        <taxon>Streptomycetaceae</taxon>
        <taxon>Streptomyces</taxon>
    </lineage>
</organism>
<reference evidence="2" key="1">
    <citation type="submission" date="2016-09" db="EMBL/GenBank/DDBJ databases">
        <title>Streptomyces puniciscabiei strain:TW1S1 Genome sequencing and assembly.</title>
        <authorList>
            <person name="Kim M.-K."/>
            <person name="Kim S.B."/>
        </authorList>
    </citation>
    <scope>NUCLEOTIDE SEQUENCE [LARGE SCALE GENOMIC DNA]</scope>
    <source>
        <strain evidence="2">TW1S1</strain>
    </source>
</reference>
<proteinExistence type="predicted"/>
<protein>
    <submittedName>
        <fullName evidence="1">Uncharacterized protein</fullName>
    </submittedName>
</protein>
<accession>A0A1D7YEI2</accession>
<dbReference type="KEGG" id="spun:BFF78_25905"/>
<name>A0A1D7YEI2_9ACTN</name>
<keyword evidence="2" id="KW-1185">Reference proteome</keyword>
<evidence type="ECO:0000313" key="1">
    <source>
        <dbReference type="EMBL" id="AOR34027.1"/>
    </source>
</evidence>
<sequence length="115" mass="13013">MTVEPPSRPRWSCPARSRRRRLCAEVVAGLVRFLARETEAHADAVRPLAAAVGPGARYRGLDRVRERRRTLRRWRDGYGIASEPPGTAVRPAGHCENFLRGLREDLLGPRRRSTC</sequence>
<dbReference type="Proteomes" id="UP000094960">
    <property type="component" value="Chromosome"/>
</dbReference>
<dbReference type="EMBL" id="CP017248">
    <property type="protein sequence ID" value="AOR34027.1"/>
    <property type="molecule type" value="Genomic_DNA"/>
</dbReference>
<evidence type="ECO:0000313" key="2">
    <source>
        <dbReference type="Proteomes" id="UP000094960"/>
    </source>
</evidence>
<dbReference type="AlphaFoldDB" id="A0A1D7YEI2"/>